<name>A0A6C0HTY2_9ZZZZ</name>
<reference evidence="2" key="1">
    <citation type="journal article" date="2020" name="Nature">
        <title>Giant virus diversity and host interactions through global metagenomics.</title>
        <authorList>
            <person name="Schulz F."/>
            <person name="Roux S."/>
            <person name="Paez-Espino D."/>
            <person name="Jungbluth S."/>
            <person name="Walsh D.A."/>
            <person name="Denef V.J."/>
            <person name="McMahon K.D."/>
            <person name="Konstantinidis K.T."/>
            <person name="Eloe-Fadrosh E.A."/>
            <person name="Kyrpides N.C."/>
            <person name="Woyke T."/>
        </authorList>
    </citation>
    <scope>NUCLEOTIDE SEQUENCE</scope>
    <source>
        <strain evidence="2">GVMAG-M-3300023184-16</strain>
    </source>
</reference>
<sequence>MNRKKPHESLLQSRPASTSSAVSKRQVYTANTIDEKHTEMLQSFHRIDQETIPNLKTDILEYKLLLKKYAQNKNLEEYLEILDKIEFTKKQIKSLRTKKKHYLLENSKYIFQYFEQKKDISEGGGSQNVNVLNQYFKIKGTTNDSSNLFSTKYQGARNMYQNYWKNVNNEIMNIQDFMIPSDVCDKCNCGELIPQDEEGILICNNMKCGYFITHIIDNAKPANKEPPNEVSYTAYIRLNHFKEILSQFQAKETTQIPEEVIEAIRARIKKERIDDIKLLTYDKMRDILRKLGLNKYFEHIQYINSIFGIKPPIMNEELHETLCVLFIEIQKPWALHCPANRTNFFNYTYTLYQLCVLLDQTQYLPYIILMKDVDKQREQDQIWKKVCNDLDWEFIPSI</sequence>
<feature type="region of interest" description="Disordered" evidence="1">
    <location>
        <begin position="1"/>
        <end position="24"/>
    </location>
</feature>
<proteinExistence type="predicted"/>
<organism evidence="2">
    <name type="scientific">viral metagenome</name>
    <dbReference type="NCBI Taxonomy" id="1070528"/>
    <lineage>
        <taxon>unclassified sequences</taxon>
        <taxon>metagenomes</taxon>
        <taxon>organismal metagenomes</taxon>
    </lineage>
</organism>
<dbReference type="Pfam" id="PF04947">
    <property type="entry name" value="Pox_VLTF3"/>
    <property type="match status" value="1"/>
</dbReference>
<evidence type="ECO:0000313" key="2">
    <source>
        <dbReference type="EMBL" id="QHT84151.1"/>
    </source>
</evidence>
<dbReference type="InterPro" id="IPR007031">
    <property type="entry name" value="Poxvirus_VLTF3"/>
</dbReference>
<feature type="compositionally biased region" description="Polar residues" evidence="1">
    <location>
        <begin position="10"/>
        <end position="24"/>
    </location>
</feature>
<protein>
    <submittedName>
        <fullName evidence="2">Uncharacterized protein</fullName>
    </submittedName>
</protein>
<evidence type="ECO:0000256" key="1">
    <source>
        <dbReference type="SAM" id="MobiDB-lite"/>
    </source>
</evidence>
<dbReference type="AlphaFoldDB" id="A0A6C0HTY2"/>
<dbReference type="EMBL" id="MN740015">
    <property type="protein sequence ID" value="QHT84151.1"/>
    <property type="molecule type" value="Genomic_DNA"/>
</dbReference>
<accession>A0A6C0HTY2</accession>
<dbReference type="GO" id="GO:0046782">
    <property type="term" value="P:regulation of viral transcription"/>
    <property type="evidence" value="ECO:0007669"/>
    <property type="project" value="InterPro"/>
</dbReference>